<dbReference type="Proteomes" id="UP000828251">
    <property type="component" value="Unassembled WGS sequence"/>
</dbReference>
<dbReference type="OrthoDB" id="77911at2759"/>
<sequence>MAFSNIRAQAIIVRSSTCKTIKYNNGPDLVTRRDVMGLLFGFLIISLNSRNADGAGLPPKEKLKLCDDACENELENVPMVTTESSLQYKDIKVGEGPSSPVGFQIFFSSGLELMELLDGHYDILTLIGYQ</sequence>
<dbReference type="AlphaFoldDB" id="A0A9D3WFP6"/>
<accession>A0A9D3WFP6</accession>
<protein>
    <submittedName>
        <fullName evidence="1">Uncharacterized protein</fullName>
    </submittedName>
</protein>
<evidence type="ECO:0000313" key="1">
    <source>
        <dbReference type="EMBL" id="KAH1129042.1"/>
    </source>
</evidence>
<evidence type="ECO:0000313" key="2">
    <source>
        <dbReference type="Proteomes" id="UP000828251"/>
    </source>
</evidence>
<gene>
    <name evidence="1" type="ORF">J1N35_000420</name>
</gene>
<keyword evidence="2" id="KW-1185">Reference proteome</keyword>
<name>A0A9D3WFP6_9ROSI</name>
<proteinExistence type="predicted"/>
<dbReference type="EMBL" id="JAIQCV010000001">
    <property type="protein sequence ID" value="KAH1129042.1"/>
    <property type="molecule type" value="Genomic_DNA"/>
</dbReference>
<organism evidence="1 2">
    <name type="scientific">Gossypium stocksii</name>
    <dbReference type="NCBI Taxonomy" id="47602"/>
    <lineage>
        <taxon>Eukaryota</taxon>
        <taxon>Viridiplantae</taxon>
        <taxon>Streptophyta</taxon>
        <taxon>Embryophyta</taxon>
        <taxon>Tracheophyta</taxon>
        <taxon>Spermatophyta</taxon>
        <taxon>Magnoliopsida</taxon>
        <taxon>eudicotyledons</taxon>
        <taxon>Gunneridae</taxon>
        <taxon>Pentapetalae</taxon>
        <taxon>rosids</taxon>
        <taxon>malvids</taxon>
        <taxon>Malvales</taxon>
        <taxon>Malvaceae</taxon>
        <taxon>Malvoideae</taxon>
        <taxon>Gossypium</taxon>
    </lineage>
</organism>
<reference evidence="1 2" key="1">
    <citation type="journal article" date="2021" name="Plant Biotechnol. J.">
        <title>Multi-omics assisted identification of the key and species-specific regulatory components of drought-tolerant mechanisms in Gossypium stocksii.</title>
        <authorList>
            <person name="Yu D."/>
            <person name="Ke L."/>
            <person name="Zhang D."/>
            <person name="Wu Y."/>
            <person name="Sun Y."/>
            <person name="Mei J."/>
            <person name="Sun J."/>
            <person name="Sun Y."/>
        </authorList>
    </citation>
    <scope>NUCLEOTIDE SEQUENCE [LARGE SCALE GENOMIC DNA]</scope>
    <source>
        <strain evidence="2">cv. E1</strain>
        <tissue evidence="1">Leaf</tissue>
    </source>
</reference>
<comment type="caution">
    <text evidence="1">The sequence shown here is derived from an EMBL/GenBank/DDBJ whole genome shotgun (WGS) entry which is preliminary data.</text>
</comment>